<dbReference type="EMBL" id="CP018155">
    <property type="protein sequence ID" value="APG66089.1"/>
    <property type="molecule type" value="Genomic_DNA"/>
</dbReference>
<dbReference type="SUPFAM" id="SSF53474">
    <property type="entry name" value="alpha/beta-Hydrolases"/>
    <property type="match status" value="1"/>
</dbReference>
<dbReference type="InterPro" id="IPR029058">
    <property type="entry name" value="AB_hydrolase_fold"/>
</dbReference>
<dbReference type="KEGG" id="ten:LPB136_12225"/>
<reference evidence="2 3" key="1">
    <citation type="submission" date="2016-11" db="EMBL/GenBank/DDBJ databases">
        <title>Tenacibaculum sp. LPB0136, isolated from marine environment.</title>
        <authorList>
            <person name="Kim E."/>
            <person name="Yi H."/>
        </authorList>
    </citation>
    <scope>NUCLEOTIDE SEQUENCE [LARGE SCALE GENOMIC DNA]</scope>
    <source>
        <strain evidence="2 3">LPB0136</strain>
    </source>
</reference>
<dbReference type="AlphaFoldDB" id="A0A1L3JLW7"/>
<keyword evidence="3" id="KW-1185">Reference proteome</keyword>
<feature type="domain" description="GPI inositol-deacylase PGAP1-like alpha/beta" evidence="1">
    <location>
        <begin position="200"/>
        <end position="256"/>
    </location>
</feature>
<organism evidence="2 3">
    <name type="scientific">Tenacibaculum todarodis</name>
    <dbReference type="NCBI Taxonomy" id="1850252"/>
    <lineage>
        <taxon>Bacteria</taxon>
        <taxon>Pseudomonadati</taxon>
        <taxon>Bacteroidota</taxon>
        <taxon>Flavobacteriia</taxon>
        <taxon>Flavobacteriales</taxon>
        <taxon>Flavobacteriaceae</taxon>
        <taxon>Tenacibaculum</taxon>
    </lineage>
</organism>
<dbReference type="STRING" id="1850252.LPB136_12225"/>
<protein>
    <recommendedName>
        <fullName evidence="1">GPI inositol-deacylase PGAP1-like alpha/beta domain-containing protein</fullName>
    </recommendedName>
</protein>
<name>A0A1L3JLW7_9FLAO</name>
<evidence type="ECO:0000313" key="2">
    <source>
        <dbReference type="EMBL" id="APG66089.1"/>
    </source>
</evidence>
<dbReference type="OrthoDB" id="7389193at2"/>
<evidence type="ECO:0000313" key="3">
    <source>
        <dbReference type="Proteomes" id="UP000181898"/>
    </source>
</evidence>
<gene>
    <name evidence="2" type="ORF">LPB136_12225</name>
</gene>
<accession>A0A1L3JLW7</accession>
<dbReference type="Proteomes" id="UP000181898">
    <property type="component" value="Chromosome"/>
</dbReference>
<dbReference type="GO" id="GO:0016788">
    <property type="term" value="F:hydrolase activity, acting on ester bonds"/>
    <property type="evidence" value="ECO:0007669"/>
    <property type="project" value="InterPro"/>
</dbReference>
<sequence>MENNKTLYTTFTKMAIKVAMINEYSLTKAKELVTKKFEDHPFEKFILKSIKNDEFNKETLIKLTNNCINICEEFGPDRDYITLVLVLESINLETLPKNLKKDISSPIVAHFREEIIKINKTIPAPPPFNMFLETRSLVEWSTMFGLYYLIPKKKQGNNKPVLLMPPYLGNDSSTKFVRKYLKSVGFKTYKWELGVNMINSKYLPKLVERLDEIYEKHGEKVSLVGWSGGGIFAKIIANRYPDKVEQLVTIGSPVWGVNNMQTPLVRVLEFLRGKTLRERNDKFLKELEEIPKVPVTCIYTKTDGLVPWKHCLEAETMRKNIKNVEVYGSHMGMGANASVLVTVANALIENTQGRKPKGFITKLENMFFPKFWERKKGDILKDLISIPNYN</sequence>
<dbReference type="RefSeq" id="WP_072556611.1">
    <property type="nucleotide sequence ID" value="NZ_CP018155.1"/>
</dbReference>
<dbReference type="Pfam" id="PF07819">
    <property type="entry name" value="PGAP1"/>
    <property type="match status" value="1"/>
</dbReference>
<dbReference type="Gene3D" id="3.40.50.1820">
    <property type="entry name" value="alpha/beta hydrolase"/>
    <property type="match status" value="1"/>
</dbReference>
<dbReference type="InterPro" id="IPR012908">
    <property type="entry name" value="PGAP1-ab_dom-like"/>
</dbReference>
<proteinExistence type="predicted"/>
<evidence type="ECO:0000259" key="1">
    <source>
        <dbReference type="Pfam" id="PF07819"/>
    </source>
</evidence>